<evidence type="ECO:0000256" key="4">
    <source>
        <dbReference type="ARBA" id="ARBA00018689"/>
    </source>
</evidence>
<comment type="similarity">
    <text evidence="3">Belongs to the EFG1 family.</text>
</comment>
<name>A0A1L7WNX0_9HELO</name>
<dbReference type="PANTHER" id="PTHR33911">
    <property type="entry name" value="RRNA-PROCESSING PROTEIN EFG1"/>
    <property type="match status" value="1"/>
</dbReference>
<dbReference type="GO" id="GO:0005730">
    <property type="term" value="C:nucleolus"/>
    <property type="evidence" value="ECO:0007669"/>
    <property type="project" value="UniProtKB-SubCell"/>
</dbReference>
<dbReference type="AlphaFoldDB" id="A0A1L7WNX0"/>
<evidence type="ECO:0000256" key="6">
    <source>
        <dbReference type="ARBA" id="ARBA00022552"/>
    </source>
</evidence>
<dbReference type="OrthoDB" id="47732at2759"/>
<keyword evidence="8" id="KW-0539">Nucleus</keyword>
<evidence type="ECO:0000313" key="10">
    <source>
        <dbReference type="EMBL" id="CZR54451.1"/>
    </source>
</evidence>
<dbReference type="GO" id="GO:0000462">
    <property type="term" value="P:maturation of SSU-rRNA from tricistronic rRNA transcript (SSU-rRNA, 5.8S rRNA, LSU-rRNA)"/>
    <property type="evidence" value="ECO:0007669"/>
    <property type="project" value="TreeGrafter"/>
</dbReference>
<dbReference type="InterPro" id="IPR019310">
    <property type="entry name" value="Efg1"/>
</dbReference>
<proteinExistence type="inferred from homology"/>
<protein>
    <recommendedName>
        <fullName evidence="4">rRNA-processing protein EFG1</fullName>
    </recommendedName>
    <alternativeName>
        <fullName evidence="5">rRNA-processing protein efg1</fullName>
    </alternativeName>
</protein>
<dbReference type="InterPro" id="IPR050786">
    <property type="entry name" value="EFG1_rRNA-proc"/>
</dbReference>
<feature type="compositionally biased region" description="Acidic residues" evidence="9">
    <location>
        <begin position="282"/>
        <end position="294"/>
    </location>
</feature>
<evidence type="ECO:0000256" key="8">
    <source>
        <dbReference type="ARBA" id="ARBA00023242"/>
    </source>
</evidence>
<keyword evidence="6" id="KW-0698">rRNA processing</keyword>
<evidence type="ECO:0000256" key="1">
    <source>
        <dbReference type="ARBA" id="ARBA00002773"/>
    </source>
</evidence>
<evidence type="ECO:0000256" key="3">
    <source>
        <dbReference type="ARBA" id="ARBA00006916"/>
    </source>
</evidence>
<dbReference type="GO" id="GO:0030688">
    <property type="term" value="C:preribosome, small subunit precursor"/>
    <property type="evidence" value="ECO:0007669"/>
    <property type="project" value="TreeGrafter"/>
</dbReference>
<organism evidence="10 11">
    <name type="scientific">Phialocephala subalpina</name>
    <dbReference type="NCBI Taxonomy" id="576137"/>
    <lineage>
        <taxon>Eukaryota</taxon>
        <taxon>Fungi</taxon>
        <taxon>Dikarya</taxon>
        <taxon>Ascomycota</taxon>
        <taxon>Pezizomycotina</taxon>
        <taxon>Leotiomycetes</taxon>
        <taxon>Helotiales</taxon>
        <taxon>Mollisiaceae</taxon>
        <taxon>Phialocephala</taxon>
        <taxon>Phialocephala fortinii species complex</taxon>
    </lineage>
</organism>
<dbReference type="STRING" id="576137.A0A1L7WNX0"/>
<keyword evidence="11" id="KW-1185">Reference proteome</keyword>
<comment type="subcellular location">
    <subcellularLocation>
        <location evidence="2">Nucleus</location>
        <location evidence="2">Nucleolus</location>
    </subcellularLocation>
</comment>
<feature type="compositionally biased region" description="Polar residues" evidence="9">
    <location>
        <begin position="212"/>
        <end position="221"/>
    </location>
</feature>
<accession>A0A1L7WNX0</accession>
<evidence type="ECO:0000256" key="7">
    <source>
        <dbReference type="ARBA" id="ARBA00023054"/>
    </source>
</evidence>
<reference evidence="10 11" key="1">
    <citation type="submission" date="2016-03" db="EMBL/GenBank/DDBJ databases">
        <authorList>
            <person name="Ploux O."/>
        </authorList>
    </citation>
    <scope>NUCLEOTIDE SEQUENCE [LARGE SCALE GENOMIC DNA]</scope>
    <source>
        <strain evidence="10 11">UAMH 11012</strain>
    </source>
</reference>
<dbReference type="PANTHER" id="PTHR33911:SF1">
    <property type="entry name" value="RRNA-PROCESSING PROTEIN EFG1"/>
    <property type="match status" value="1"/>
</dbReference>
<feature type="region of interest" description="Disordered" evidence="9">
    <location>
        <begin position="1"/>
        <end position="52"/>
    </location>
</feature>
<dbReference type="EMBL" id="FJOG01000005">
    <property type="protein sequence ID" value="CZR54451.1"/>
    <property type="molecule type" value="Genomic_DNA"/>
</dbReference>
<comment type="function">
    <text evidence="1">Involved in rRNA processing.</text>
</comment>
<evidence type="ECO:0000313" key="11">
    <source>
        <dbReference type="Proteomes" id="UP000184330"/>
    </source>
</evidence>
<sequence length="294" mass="33966">MAPKRKHQESEDQRAVHASRQSQVYGTEPKPAKKQRKFEPARKQVHASSVNAIKKKIRDVSRRLERSEDIPADVRVQDERALAAYEQELAAAEAEKNRQKMIKKYHMVRFFERQKATRLLKKLRKRLIEAESTEDVETLKTQMHVVEVDLNYTQFYPLSEPYISLYPPKGKGATQKEEDEETGEAKPKPKMWAEVEKCMENKTLDKLRNRTPKSATPANTSRRLERRPAKPKLQTEVDTTGMNRRERRSLRNMGKEVKTKNKSMGFEKNQAFGATLGAQMDGADDDSDGGFFEE</sequence>
<evidence type="ECO:0000256" key="9">
    <source>
        <dbReference type="SAM" id="MobiDB-lite"/>
    </source>
</evidence>
<dbReference type="Proteomes" id="UP000184330">
    <property type="component" value="Unassembled WGS sequence"/>
</dbReference>
<feature type="region of interest" description="Disordered" evidence="9">
    <location>
        <begin position="203"/>
        <end position="294"/>
    </location>
</feature>
<evidence type="ECO:0000256" key="5">
    <source>
        <dbReference type="ARBA" id="ARBA00019827"/>
    </source>
</evidence>
<feature type="region of interest" description="Disordered" evidence="9">
    <location>
        <begin position="167"/>
        <end position="191"/>
    </location>
</feature>
<keyword evidence="7" id="KW-0175">Coiled coil</keyword>
<evidence type="ECO:0000256" key="2">
    <source>
        <dbReference type="ARBA" id="ARBA00004604"/>
    </source>
</evidence>
<dbReference type="Pfam" id="PF10153">
    <property type="entry name" value="Efg1"/>
    <property type="match status" value="1"/>
</dbReference>
<gene>
    <name evidence="10" type="ORF">PAC_04335</name>
</gene>